<dbReference type="Pfam" id="PF25033">
    <property type="entry name" value="VPS13_M"/>
    <property type="match status" value="1"/>
</dbReference>
<name>A0A813NPC6_9BILA</name>
<dbReference type="PANTHER" id="PTHR16166">
    <property type="entry name" value="VACUOLAR PROTEIN SORTING-ASSOCIATED PROTEIN VPS13"/>
    <property type="match status" value="1"/>
</dbReference>
<dbReference type="EMBL" id="CAJOBC010000027">
    <property type="protein sequence ID" value="CAF3521411.1"/>
    <property type="molecule type" value="Genomic_DNA"/>
</dbReference>
<dbReference type="InterPro" id="IPR009543">
    <property type="entry name" value="VPS13_VAB"/>
</dbReference>
<dbReference type="Pfam" id="PF25037">
    <property type="entry name" value="VPS13_C"/>
    <property type="match status" value="1"/>
</dbReference>
<evidence type="ECO:0000259" key="4">
    <source>
        <dbReference type="Pfam" id="PF25036"/>
    </source>
</evidence>
<feature type="compositionally biased region" description="Basic and acidic residues" evidence="2">
    <location>
        <begin position="125"/>
        <end position="136"/>
    </location>
</feature>
<comment type="similarity">
    <text evidence="1">Belongs to the VPS13 family.</text>
</comment>
<accession>A0A813NPC6</accession>
<evidence type="ECO:0000259" key="3">
    <source>
        <dbReference type="Pfam" id="PF25033"/>
    </source>
</evidence>
<dbReference type="Proteomes" id="UP000681722">
    <property type="component" value="Unassembled WGS sequence"/>
</dbReference>
<gene>
    <name evidence="6" type="ORF">GPM918_LOCUS373</name>
    <name evidence="7" type="ORF">SRO942_LOCUS374</name>
</gene>
<dbReference type="InterPro" id="IPR026847">
    <property type="entry name" value="VPS13"/>
</dbReference>
<reference evidence="6" key="1">
    <citation type="submission" date="2021-02" db="EMBL/GenBank/DDBJ databases">
        <authorList>
            <person name="Nowell W R."/>
        </authorList>
    </citation>
    <scope>NUCLEOTIDE SEQUENCE</scope>
</reference>
<dbReference type="Pfam" id="PF25036">
    <property type="entry name" value="VPS13_VAB"/>
    <property type="match status" value="1"/>
</dbReference>
<dbReference type="Proteomes" id="UP000663829">
    <property type="component" value="Unassembled WGS sequence"/>
</dbReference>
<protein>
    <recommendedName>
        <fullName evidence="9">Vacuolar protein sorting-associated protein 13</fullName>
    </recommendedName>
</protein>
<organism evidence="6 8">
    <name type="scientific">Didymodactylos carnosus</name>
    <dbReference type="NCBI Taxonomy" id="1234261"/>
    <lineage>
        <taxon>Eukaryota</taxon>
        <taxon>Metazoa</taxon>
        <taxon>Spiralia</taxon>
        <taxon>Gnathifera</taxon>
        <taxon>Rotifera</taxon>
        <taxon>Eurotatoria</taxon>
        <taxon>Bdelloidea</taxon>
        <taxon>Philodinida</taxon>
        <taxon>Philodinidae</taxon>
        <taxon>Didymodactylos</taxon>
    </lineage>
</organism>
<evidence type="ECO:0000313" key="6">
    <source>
        <dbReference type="EMBL" id="CAF0742885.1"/>
    </source>
</evidence>
<sequence>MMDKHFSVDPSNHVLIASFEFKPKNKQRDIALRQFNAQLESLYICISLDYLMTLQDFFLSGLPIGSNVADKDKYLHVTKEDKQTSKAITNIYPSDQSLGVSRSPSTIDRQKSRNSVQFSLPKTPSKNEKSAASRSHGVEVDIETRVEVFVKNPEIILLEDQHKADSNCLVLDMAAQMKMFNTGDDTKMYVWVKDLTVYSSNLAKLKIANDNLSKIRYRILQPAKVDLIMISDSYQQKIDVRVSDIIVSIAPAAVRTVINVINSIGALQVSTTKEMEKVNAVSLFDPKPFKDSSFWFIGPEHNTMDILQAVTGDSSEQKEVIEQEKKIKEIEEKLESQPTVMVQQLILVCDTIEVKLEVGFGSSTKSVIAMCLSNLTADLKNWSSVMLLSSTVSVEMALFNERMLTWEPLIEPYLESKSATLVSNDQNDSTAIQTNEQKSDINQPLPSSAKQIIIVRADQLLSLTLTKTGLDLLEHLSALFNDVYNQRLPLCEDEPLLSIYNATGVEVYLDNLDGLEFAEIKKKSYALKNNESVALTVPHDRLSMARLSVIEEQNHHRRQELSIKIGNDVKTVSLTHTWQQVYDIGLSPNSQWPVQMLCDVQLNNDRRRIVFSSIVKIYNSTSVPLSILHAEAGEIKNAKRVTKIDVNQEYYMPMWLLYVHSHSPIFFAIDEGGDNEPVNDFFSFDWTAESTTNRKLKLKNGSEAHFVIYKEVHNAYSENTDQNDKESFSIYVHPALHLTNLLPLDVQCTINILNYSKLKWISEPINLQEEQKNEDIIKFHDQSGNTLNMALRVETFHKSYRILLYAPYWILNRTSFDLDFQIENQQTDIPNVETPFLICPEKIDTNSNKKAQIRVRTAQLDHADTNWCEKFSLDVIKSTGVAICKIPDNKTYMLCVEIVTSSFGMSKIITLSPSMIIINNSTIELEVIETVDDKEQDKWGPLNPGGVVPFWPHSMEKGLMRVRYTERNHVLSQPFIMNQKHRTLLRMEDKDRPAINVEVTATDFNGVRLIFSDYKIGDAPIMIVNCLKNDSITFHQTEEESKSQVLPPLNYVYYTWVDPMKPRSLISSVQGNTTSLDLTPQCGFIGEHHQINYTSFIDGVQTVLLFADNTNIIEQASGVLTLAESMGQRIQIGIHDIGISIVDDIKHEELLYISMNKSKVVWTEQRKSRWRPFNSDLNHALEETYKVHQDKKITNPDDLELRKQKYSIMENRQVIFIDDNTGDLINQRGRTIKVRRQALDGLWIDYAWSVTKAALHVRINRVQIDNQLDYTIFPVILYPITSKITETDTAEKPFIELSIYETKGVRSNIMQFKYFKLLIQEFAVCVDQGLIVSILSFIKSEKPVTAPVINMDTDLELINKPLSTIIKEQTNSPSGEKEMYFDQIHLSPLKIHVSFSMHGANPSEELLAEYPFARFLLKTLNVAEVQDVILRLGYYERKQDRQTFSRLTSEVGSHYQNQFMKQIHVLVLGLDVLGNPFGVIRGLAQGVESLFYEPYKGAVEGPFEFAEGVVTGVKTLFGSAVGGAAGAFSKITGVLGKGLATLTFDEEYKQNRIRRKEPTNNTQDIAVGGKNIVMGFLDGVTGVVKKPVEGAKQGGASGFVKGLGKGFIGLVTRPTGGIVDFASTSLDMIKRAATNEELVRRVRYPRHIGKDGLVRPYIAHEAMGFYILNRLDSGKYSKTDTYIAHINCCEAPPGWLMATSKRILFITEISFLGQYQIDWQFEYSDLKDEPIIKPNLQQIQILIKEAKNMGTIRTYKTYGKMVKYRSVTEAKVIDHADSEYDHEGGP</sequence>
<evidence type="ECO:0000313" key="7">
    <source>
        <dbReference type="EMBL" id="CAF3521411.1"/>
    </source>
</evidence>
<dbReference type="PANTHER" id="PTHR16166:SF93">
    <property type="entry name" value="INTERMEMBRANE LIPID TRANSFER PROTEIN VPS13"/>
    <property type="match status" value="1"/>
</dbReference>
<evidence type="ECO:0008006" key="9">
    <source>
        <dbReference type="Google" id="ProtNLM"/>
    </source>
</evidence>
<feature type="domain" description="Vacuolar protein sorting-associated protein 13 VPS13 adaptor binding" evidence="4">
    <location>
        <begin position="730"/>
        <end position="1061"/>
    </location>
</feature>
<comment type="caution">
    <text evidence="6">The sequence shown here is derived from an EMBL/GenBank/DDBJ whole genome shotgun (WGS) entry which is preliminary data.</text>
</comment>
<evidence type="ECO:0000259" key="5">
    <source>
        <dbReference type="Pfam" id="PF25037"/>
    </source>
</evidence>
<dbReference type="InterPro" id="IPR056747">
    <property type="entry name" value="VPS13-like_M"/>
</dbReference>
<feature type="compositionally biased region" description="Polar residues" evidence="2">
    <location>
        <begin position="95"/>
        <end position="124"/>
    </location>
</feature>
<keyword evidence="8" id="KW-1185">Reference proteome</keyword>
<evidence type="ECO:0000256" key="1">
    <source>
        <dbReference type="ARBA" id="ARBA00006545"/>
    </source>
</evidence>
<evidence type="ECO:0000256" key="2">
    <source>
        <dbReference type="SAM" id="MobiDB-lite"/>
    </source>
</evidence>
<feature type="region of interest" description="Disordered" evidence="2">
    <location>
        <begin position="95"/>
        <end position="136"/>
    </location>
</feature>
<evidence type="ECO:0000313" key="8">
    <source>
        <dbReference type="Proteomes" id="UP000663829"/>
    </source>
</evidence>
<feature type="domain" description="Intermembrane lipid transfer protein VPS13-like C-terminal" evidence="5">
    <location>
        <begin position="1642"/>
        <end position="1746"/>
    </location>
</feature>
<dbReference type="GO" id="GO:0045053">
    <property type="term" value="P:protein retention in Golgi apparatus"/>
    <property type="evidence" value="ECO:0007669"/>
    <property type="project" value="TreeGrafter"/>
</dbReference>
<dbReference type="OrthoDB" id="428159at2759"/>
<dbReference type="InterPro" id="IPR056748">
    <property type="entry name" value="VPS13-like_C"/>
</dbReference>
<dbReference type="GO" id="GO:0006623">
    <property type="term" value="P:protein targeting to vacuole"/>
    <property type="evidence" value="ECO:0007669"/>
    <property type="project" value="TreeGrafter"/>
</dbReference>
<dbReference type="EMBL" id="CAJNOQ010000027">
    <property type="protein sequence ID" value="CAF0742885.1"/>
    <property type="molecule type" value="Genomic_DNA"/>
</dbReference>
<feature type="domain" description="VPS13-like middle region" evidence="3">
    <location>
        <begin position="32"/>
        <end position="429"/>
    </location>
</feature>
<proteinExistence type="inferred from homology"/>